<name>A0ABV8U5S2_9PROT</name>
<evidence type="ECO:0000313" key="2">
    <source>
        <dbReference type="EMBL" id="MFC4346539.1"/>
    </source>
</evidence>
<dbReference type="PRINTS" id="PR00340">
    <property type="entry name" value="PIIGLNB"/>
</dbReference>
<evidence type="ECO:0000313" key="3">
    <source>
        <dbReference type="Proteomes" id="UP001595776"/>
    </source>
</evidence>
<keyword evidence="3" id="KW-1185">Reference proteome</keyword>
<sequence length="107" mass="11890">MGFVAITATIHKLKFDDVEKRLQELGVPGLSVSETKGYGAYKNFYQHDWMGPYARLQLYVPEADGERIACAILEAAHTGLDSDGILAITPVSRLYRISDREEVSADE</sequence>
<dbReference type="Proteomes" id="UP001595776">
    <property type="component" value="Unassembled WGS sequence"/>
</dbReference>
<gene>
    <name evidence="2" type="ORF">ACFO5Q_01605</name>
</gene>
<comment type="caution">
    <text evidence="2">The sequence shown here is derived from an EMBL/GenBank/DDBJ whole genome shotgun (WGS) entry which is preliminary data.</text>
</comment>
<dbReference type="EMBL" id="JBHSCR010000001">
    <property type="protein sequence ID" value="MFC4346539.1"/>
    <property type="molecule type" value="Genomic_DNA"/>
</dbReference>
<accession>A0ABV8U5S2</accession>
<dbReference type="Gene3D" id="3.30.70.120">
    <property type="match status" value="1"/>
</dbReference>
<reference evidence="3" key="1">
    <citation type="journal article" date="2019" name="Int. J. Syst. Evol. Microbiol.">
        <title>The Global Catalogue of Microorganisms (GCM) 10K type strain sequencing project: providing services to taxonomists for standard genome sequencing and annotation.</title>
        <authorList>
            <consortium name="The Broad Institute Genomics Platform"/>
            <consortium name="The Broad Institute Genome Sequencing Center for Infectious Disease"/>
            <person name="Wu L."/>
            <person name="Ma J."/>
        </authorList>
    </citation>
    <scope>NUCLEOTIDE SEQUENCE [LARGE SCALE GENOMIC DNA]</scope>
    <source>
        <strain evidence="3">CGMCC 1.15304</strain>
    </source>
</reference>
<dbReference type="SUPFAM" id="SSF54913">
    <property type="entry name" value="GlnB-like"/>
    <property type="match status" value="1"/>
</dbReference>
<protein>
    <recommendedName>
        <fullName evidence="1">Nitrogen regulatory protein P-II</fullName>
    </recommendedName>
</protein>
<dbReference type="SMART" id="SM00938">
    <property type="entry name" value="P-II"/>
    <property type="match status" value="1"/>
</dbReference>
<evidence type="ECO:0000256" key="1">
    <source>
        <dbReference type="ARBA" id="ARBA00015681"/>
    </source>
</evidence>
<organism evidence="2 3">
    <name type="scientific">Kordiimonas lipolytica</name>
    <dbReference type="NCBI Taxonomy" id="1662421"/>
    <lineage>
        <taxon>Bacteria</taxon>
        <taxon>Pseudomonadati</taxon>
        <taxon>Pseudomonadota</taxon>
        <taxon>Alphaproteobacteria</taxon>
        <taxon>Kordiimonadales</taxon>
        <taxon>Kordiimonadaceae</taxon>
        <taxon>Kordiimonas</taxon>
    </lineage>
</organism>
<dbReference type="RefSeq" id="WP_068150241.1">
    <property type="nucleotide sequence ID" value="NZ_JBHSCR010000001.1"/>
</dbReference>
<dbReference type="InterPro" id="IPR002187">
    <property type="entry name" value="N-reg_PII"/>
</dbReference>
<dbReference type="InterPro" id="IPR011322">
    <property type="entry name" value="N-reg_PII-like_a/b"/>
</dbReference>
<dbReference type="Pfam" id="PF00543">
    <property type="entry name" value="P-II"/>
    <property type="match status" value="1"/>
</dbReference>
<proteinExistence type="predicted"/>
<dbReference type="PROSITE" id="PS51343">
    <property type="entry name" value="PII_GLNB_DOM"/>
    <property type="match status" value="1"/>
</dbReference>
<dbReference type="InterPro" id="IPR015867">
    <property type="entry name" value="N-reg_PII/ATP_PRibTrfase_C"/>
</dbReference>